<dbReference type="RefSeq" id="WP_126700783.1">
    <property type="nucleotide sequence ID" value="NZ_RWKW01000054.1"/>
</dbReference>
<dbReference type="Gene3D" id="2.60.98.20">
    <property type="entry name" value="Flagellar hook protein FlgE"/>
    <property type="match status" value="1"/>
</dbReference>
<accession>A0A429YVV8</accession>
<evidence type="ECO:0000259" key="9">
    <source>
        <dbReference type="Pfam" id="PF22692"/>
    </source>
</evidence>
<comment type="function">
    <text evidence="5">A flexible structure which links the flagellar filament to the drive apparatus in the basal body.</text>
</comment>
<dbReference type="GO" id="GO:0009425">
    <property type="term" value="C:bacterial-type flagellum basal body"/>
    <property type="evidence" value="ECO:0007669"/>
    <property type="project" value="UniProtKB-SubCell"/>
</dbReference>
<dbReference type="GO" id="GO:0071978">
    <property type="term" value="P:bacterial-type flagellum-dependent swarming motility"/>
    <property type="evidence" value="ECO:0007669"/>
    <property type="project" value="TreeGrafter"/>
</dbReference>
<organism evidence="10 11">
    <name type="scientific">Aquibium carbonis</name>
    <dbReference type="NCBI Taxonomy" id="2495581"/>
    <lineage>
        <taxon>Bacteria</taxon>
        <taxon>Pseudomonadati</taxon>
        <taxon>Pseudomonadota</taxon>
        <taxon>Alphaproteobacteria</taxon>
        <taxon>Hyphomicrobiales</taxon>
        <taxon>Phyllobacteriaceae</taxon>
        <taxon>Aquibium</taxon>
    </lineage>
</organism>
<evidence type="ECO:0000313" key="10">
    <source>
        <dbReference type="EMBL" id="RST85569.1"/>
    </source>
</evidence>
<comment type="similarity">
    <text evidence="2 5">Belongs to the flagella basal body rod proteins family.</text>
</comment>
<feature type="domain" description="Flagellar hook protein FlgE D2" evidence="8">
    <location>
        <begin position="167"/>
        <end position="298"/>
    </location>
</feature>
<dbReference type="AlphaFoldDB" id="A0A429YVV8"/>
<dbReference type="PANTHER" id="PTHR30435">
    <property type="entry name" value="FLAGELLAR PROTEIN"/>
    <property type="match status" value="1"/>
</dbReference>
<dbReference type="InterPro" id="IPR020013">
    <property type="entry name" value="Flagellar_FlgE/F/G"/>
</dbReference>
<sequence>MSLYGMMRTGVSGMQGQSNRLGTVADNIANAGTNGYKKSTIEFSTLVIGSSDGYYASGGIVSDVRASVSRQGVIQYTPSATDLAIEGAGFFVVQDESGQPFLTRAGSFVPDDQGRLVNAAGFYLLGYSFANGDPSPVANSFAGLEPVTVVQQSMSAIPTTAGSIAANLPANASEVDPALLPSTNAAGAEYTNKTSLVVYDSLGGEVLLDIYYSKTADHEWEITVFNQADGTANTGFPYASGPIASDMLIFDGTNGQLDASSITSLAIPVPGGETLTLNLTKMSQLATSYTPGEANVNGSAAAAVKEIKIGQDGTVYARYENGTMQALYKIPLANVRSPDQLIIGSGNVFSQSPSSGDVYLGFADSGGLGSISSGALEASNVDIGEELTAMIEAQRSYTANSKVFQTGSELMDILVNLKR</sequence>
<dbReference type="InterPro" id="IPR037925">
    <property type="entry name" value="FlgE/F/G-like"/>
</dbReference>
<evidence type="ECO:0000259" key="7">
    <source>
        <dbReference type="Pfam" id="PF06429"/>
    </source>
</evidence>
<dbReference type="GO" id="GO:0009424">
    <property type="term" value="C:bacterial-type flagellum hook"/>
    <property type="evidence" value="ECO:0007669"/>
    <property type="project" value="TreeGrafter"/>
</dbReference>
<dbReference type="InterPro" id="IPR011491">
    <property type="entry name" value="FlgE_D2"/>
</dbReference>
<dbReference type="NCBIfam" id="TIGR03506">
    <property type="entry name" value="FlgEFG_subfam"/>
    <property type="match status" value="1"/>
</dbReference>
<keyword evidence="10" id="KW-0969">Cilium</keyword>
<dbReference type="InterPro" id="IPR037058">
    <property type="entry name" value="Falgellar_hook_FlgE_sf"/>
</dbReference>
<dbReference type="EMBL" id="RWKW01000054">
    <property type="protein sequence ID" value="RST85569.1"/>
    <property type="molecule type" value="Genomic_DNA"/>
</dbReference>
<dbReference type="OrthoDB" id="8372879at2"/>
<evidence type="ECO:0000259" key="6">
    <source>
        <dbReference type="Pfam" id="PF00460"/>
    </source>
</evidence>
<dbReference type="InterPro" id="IPR010930">
    <property type="entry name" value="Flg_bb/hook_C_dom"/>
</dbReference>
<dbReference type="Pfam" id="PF22692">
    <property type="entry name" value="LlgE_F_G_D1"/>
    <property type="match status" value="1"/>
</dbReference>
<dbReference type="InterPro" id="IPR001444">
    <property type="entry name" value="Flag_bb_rod_N"/>
</dbReference>
<feature type="domain" description="Flagellar basal-body/hook protein C-terminal" evidence="7">
    <location>
        <begin position="373"/>
        <end position="417"/>
    </location>
</feature>
<dbReference type="SUPFAM" id="SSF117143">
    <property type="entry name" value="Flagellar hook protein flgE"/>
    <property type="match status" value="1"/>
</dbReference>
<proteinExistence type="inferred from homology"/>
<comment type="caution">
    <text evidence="10">The sequence shown here is derived from an EMBL/GenBank/DDBJ whole genome shotgun (WGS) entry which is preliminary data.</text>
</comment>
<comment type="subcellular location">
    <subcellularLocation>
        <location evidence="1 5">Bacterial flagellum basal body</location>
    </subcellularLocation>
</comment>
<keyword evidence="10" id="KW-0282">Flagellum</keyword>
<evidence type="ECO:0000256" key="1">
    <source>
        <dbReference type="ARBA" id="ARBA00004117"/>
    </source>
</evidence>
<dbReference type="GO" id="GO:0005829">
    <property type="term" value="C:cytosol"/>
    <property type="evidence" value="ECO:0007669"/>
    <property type="project" value="TreeGrafter"/>
</dbReference>
<keyword evidence="11" id="KW-1185">Reference proteome</keyword>
<gene>
    <name evidence="10" type="ORF">EJC49_15180</name>
</gene>
<dbReference type="InterPro" id="IPR053967">
    <property type="entry name" value="LlgE_F_G-like_D1"/>
</dbReference>
<keyword evidence="4 5" id="KW-0975">Bacterial flagellum</keyword>
<evidence type="ECO:0000259" key="8">
    <source>
        <dbReference type="Pfam" id="PF07559"/>
    </source>
</evidence>
<name>A0A429YVV8_9HYPH</name>
<keyword evidence="10" id="KW-0966">Cell projection</keyword>
<dbReference type="PANTHER" id="PTHR30435:SF1">
    <property type="entry name" value="FLAGELLAR HOOK PROTEIN FLGE"/>
    <property type="match status" value="1"/>
</dbReference>
<feature type="domain" description="Flagellar hook protein FlgE/F/G-like D1" evidence="9">
    <location>
        <begin position="84"/>
        <end position="146"/>
    </location>
</feature>
<protein>
    <recommendedName>
        <fullName evidence="3 5">Flagellar hook protein FlgE</fullName>
    </recommendedName>
</protein>
<dbReference type="Pfam" id="PF07559">
    <property type="entry name" value="FlgE_D2"/>
    <property type="match status" value="1"/>
</dbReference>
<evidence type="ECO:0000256" key="3">
    <source>
        <dbReference type="ARBA" id="ARBA00019015"/>
    </source>
</evidence>
<evidence type="ECO:0000256" key="5">
    <source>
        <dbReference type="RuleBase" id="RU362116"/>
    </source>
</evidence>
<evidence type="ECO:0000256" key="4">
    <source>
        <dbReference type="ARBA" id="ARBA00023143"/>
    </source>
</evidence>
<dbReference type="Pfam" id="PF06429">
    <property type="entry name" value="Flg_bbr_C"/>
    <property type="match status" value="1"/>
</dbReference>
<feature type="domain" description="Flagellar basal body rod protein N-terminal" evidence="6">
    <location>
        <begin position="7"/>
        <end position="37"/>
    </location>
</feature>
<evidence type="ECO:0000256" key="2">
    <source>
        <dbReference type="ARBA" id="ARBA00009677"/>
    </source>
</evidence>
<dbReference type="Pfam" id="PF00460">
    <property type="entry name" value="Flg_bb_rod"/>
    <property type="match status" value="1"/>
</dbReference>
<reference evidence="10 11" key="1">
    <citation type="submission" date="2018-12" db="EMBL/GenBank/DDBJ databases">
        <title>Mesorhizobium carbonis sp. nov., isolated from coal mine water.</title>
        <authorList>
            <person name="Xin W."/>
            <person name="Xu Z."/>
            <person name="Xiang F."/>
            <person name="Zhang J."/>
            <person name="Xi L."/>
            <person name="Liu J."/>
        </authorList>
    </citation>
    <scope>NUCLEOTIDE SEQUENCE [LARGE SCALE GENOMIC DNA]</scope>
    <source>
        <strain evidence="10 11">B2.3</strain>
    </source>
</reference>
<dbReference type="Proteomes" id="UP000278398">
    <property type="component" value="Unassembled WGS sequence"/>
</dbReference>
<evidence type="ECO:0000313" key="11">
    <source>
        <dbReference type="Proteomes" id="UP000278398"/>
    </source>
</evidence>